<evidence type="ECO:0000256" key="1">
    <source>
        <dbReference type="ARBA" id="ARBA00004953"/>
    </source>
</evidence>
<dbReference type="InterPro" id="IPR002586">
    <property type="entry name" value="CobQ/CobB/MinD/ParA_Nub-bd_dom"/>
</dbReference>
<dbReference type="SUPFAM" id="SSF52540">
    <property type="entry name" value="P-loop containing nucleoside triphosphate hydrolases"/>
    <property type="match status" value="1"/>
</dbReference>
<feature type="domain" description="CobQ/CobB/MinD/ParA nucleotide binding" evidence="5">
    <location>
        <begin position="4"/>
        <end position="226"/>
    </location>
</feature>
<organism evidence="6 7">
    <name type="scientific">Oceanobacillus locisalsi</name>
    <dbReference type="NCBI Taxonomy" id="546107"/>
    <lineage>
        <taxon>Bacteria</taxon>
        <taxon>Bacillati</taxon>
        <taxon>Bacillota</taxon>
        <taxon>Bacilli</taxon>
        <taxon>Bacillales</taxon>
        <taxon>Bacillaceae</taxon>
        <taxon>Oceanobacillus</taxon>
    </lineage>
</organism>
<dbReference type="Pfam" id="PF01656">
    <property type="entry name" value="CbiA"/>
    <property type="match status" value="1"/>
</dbReference>
<evidence type="ECO:0000313" key="7">
    <source>
        <dbReference type="Proteomes" id="UP001597041"/>
    </source>
</evidence>
<dbReference type="EMBL" id="JBHTKK010000001">
    <property type="protein sequence ID" value="MFD1064543.1"/>
    <property type="molecule type" value="Genomic_DNA"/>
</dbReference>
<dbReference type="PANTHER" id="PTHR21343:SF1">
    <property type="entry name" value="COBYRIC ACID SYNTHASE"/>
    <property type="match status" value="1"/>
</dbReference>
<dbReference type="RefSeq" id="WP_379589966.1">
    <property type="nucleotide sequence ID" value="NZ_JBHTKK010000001.1"/>
</dbReference>
<dbReference type="Gene3D" id="3.40.50.300">
    <property type="entry name" value="P-loop containing nucleotide triphosphate hydrolases"/>
    <property type="match status" value="1"/>
</dbReference>
<dbReference type="PANTHER" id="PTHR21343">
    <property type="entry name" value="DETHIOBIOTIN SYNTHETASE"/>
    <property type="match status" value="1"/>
</dbReference>
<evidence type="ECO:0000256" key="3">
    <source>
        <dbReference type="ARBA" id="ARBA00022962"/>
    </source>
</evidence>
<comment type="function">
    <text evidence="4">Catalyzes amidations at positions B, D, E, and G on adenosylcobyrinic A,C-diamide. NH(2) groups are provided by glutamine, and one molecule of ATP is hydrogenolyzed for each amidation.</text>
</comment>
<sequence length="279" mass="30749">MKGIMLQGTASHVGKSIITTAICRMLARQGFPISPFKAQNMSSHHVTLDTGQELAISQYEQAQAAKRKAEPWMNPVLLKPLKNMQTEVFFDGELQGIITGAKFKAMYYQEALQKIKQGLIQAEGSSDFIIIEGAGSPVEMNLKERDLSNMAIAELADVPVLLVADIERGGVFASIVGTLALLTEKERARVKGIIINKFTGHSSLFVEGVEWLENNTGIPVVGVLPFIQHQLNEEDSLDGGNRPFQPNLTSKEADFEKLANHFEANIDREKLLEIMRGTD</sequence>
<dbReference type="InterPro" id="IPR004459">
    <property type="entry name" value="CobQ_synth"/>
</dbReference>
<keyword evidence="3 4" id="KW-0315">Glutamine amidotransferase</keyword>
<dbReference type="NCBIfam" id="NF001989">
    <property type="entry name" value="PRK00784.1"/>
    <property type="match status" value="1"/>
</dbReference>
<comment type="pathway">
    <text evidence="1 4">Cofactor biosynthesis; adenosylcobalamin biosynthesis.</text>
</comment>
<keyword evidence="7" id="KW-1185">Reference proteome</keyword>
<evidence type="ECO:0000256" key="4">
    <source>
        <dbReference type="HAMAP-Rule" id="MF_00028"/>
    </source>
</evidence>
<evidence type="ECO:0000259" key="5">
    <source>
        <dbReference type="Pfam" id="PF01656"/>
    </source>
</evidence>
<dbReference type="InterPro" id="IPR027417">
    <property type="entry name" value="P-loop_NTPase"/>
</dbReference>
<dbReference type="Proteomes" id="UP001597041">
    <property type="component" value="Unassembled WGS sequence"/>
</dbReference>
<evidence type="ECO:0000256" key="2">
    <source>
        <dbReference type="ARBA" id="ARBA00022573"/>
    </source>
</evidence>
<name>A0ABW3NB23_9BACI</name>
<keyword evidence="2 4" id="KW-0169">Cobalamin biosynthesis</keyword>
<comment type="similarity">
    <text evidence="4">Belongs to the CobB/CobQ family. CobQ subfamily.</text>
</comment>
<evidence type="ECO:0000313" key="6">
    <source>
        <dbReference type="EMBL" id="MFD1064543.1"/>
    </source>
</evidence>
<dbReference type="HAMAP" id="MF_00028">
    <property type="entry name" value="CobQ"/>
    <property type="match status" value="1"/>
</dbReference>
<accession>A0ABW3NB23</accession>
<protein>
    <recommendedName>
        <fullName evidence="4">Cobyric acid synthase</fullName>
    </recommendedName>
</protein>
<reference evidence="7" key="1">
    <citation type="journal article" date="2019" name="Int. J. Syst. Evol. Microbiol.">
        <title>The Global Catalogue of Microorganisms (GCM) 10K type strain sequencing project: providing services to taxonomists for standard genome sequencing and annotation.</title>
        <authorList>
            <consortium name="The Broad Institute Genomics Platform"/>
            <consortium name="The Broad Institute Genome Sequencing Center for Infectious Disease"/>
            <person name="Wu L."/>
            <person name="Ma J."/>
        </authorList>
    </citation>
    <scope>NUCLEOTIDE SEQUENCE [LARGE SCALE GENOMIC DNA]</scope>
    <source>
        <strain evidence="7">CCUG 56608</strain>
    </source>
</reference>
<comment type="caution">
    <text evidence="6">The sequence shown here is derived from an EMBL/GenBank/DDBJ whole genome shotgun (WGS) entry which is preliminary data.</text>
</comment>
<comment type="caution">
    <text evidence="4">Lacks conserved residue(s) required for the propagation of feature annotation.</text>
</comment>
<gene>
    <name evidence="4" type="primary">cobQ</name>
    <name evidence="6" type="ORF">ACFQ19_00760</name>
</gene>
<proteinExistence type="inferred from homology"/>